<sequence length="375" mass="43004">MRRVIVVDDVRQNRYLLQKILEGYNYTVETASNGVEALEIAHKKPPDMIITDALMPRMDGFQLCRKIKKDERLKGIPVLFYTATYTDKESEKLALDIGAVEYIVKPIEPDEFIKIVNKIWVKYNQGKLKPTKKPLEEKVYMKMYNERLIQKLEKKMLDLEKSEKRIKYLYSVLGAIRGVNQLIVKEKNRGILLQKACDTLIKARGYNAAWLGFLRDEKTFAVVAGSPLKADVSRFWKQMLRGDNPPCVERAFIQKVPFMVMERPQDCGGCLLKSTYPGKKSAIIRITHNGKLFGLLILSLAPGISVKDEEEYLLIEVASDIGFGLHNIELEEKDKISEQKLRQSYQKLQKTMEGAIDTIAKIVETKDPYTSGHQQ</sequence>
<dbReference type="InterPro" id="IPR050595">
    <property type="entry name" value="Bact_response_regulator"/>
</dbReference>
<dbReference type="PROSITE" id="PS50110">
    <property type="entry name" value="RESPONSE_REGULATORY"/>
    <property type="match status" value="1"/>
</dbReference>
<dbReference type="SUPFAM" id="SSF52172">
    <property type="entry name" value="CheY-like"/>
    <property type="match status" value="1"/>
</dbReference>
<evidence type="ECO:0000256" key="1">
    <source>
        <dbReference type="ARBA" id="ARBA00022553"/>
    </source>
</evidence>
<dbReference type="SMART" id="SM00448">
    <property type="entry name" value="REC"/>
    <property type="match status" value="1"/>
</dbReference>
<dbReference type="Gene3D" id="3.40.50.2300">
    <property type="match status" value="1"/>
</dbReference>
<dbReference type="InterPro" id="IPR029016">
    <property type="entry name" value="GAF-like_dom_sf"/>
</dbReference>
<reference evidence="4" key="1">
    <citation type="journal article" date="2020" name="mSystems">
        <title>Genome- and Community-Level Interaction Insights into Carbon Utilization and Element Cycling Functions of Hydrothermarchaeota in Hydrothermal Sediment.</title>
        <authorList>
            <person name="Zhou Z."/>
            <person name="Liu Y."/>
            <person name="Xu W."/>
            <person name="Pan J."/>
            <person name="Luo Z.H."/>
            <person name="Li M."/>
        </authorList>
    </citation>
    <scope>NUCLEOTIDE SEQUENCE [LARGE SCALE GENOMIC DNA]</scope>
    <source>
        <strain evidence="4">HyVt-94</strain>
    </source>
</reference>
<feature type="non-terminal residue" evidence="4">
    <location>
        <position position="375"/>
    </location>
</feature>
<proteinExistence type="predicted"/>
<dbReference type="AlphaFoldDB" id="A0A7C5I4X9"/>
<feature type="domain" description="Response regulatory" evidence="3">
    <location>
        <begin position="3"/>
        <end position="120"/>
    </location>
</feature>
<keyword evidence="1 2" id="KW-0597">Phosphoprotein</keyword>
<dbReference type="PANTHER" id="PTHR44591:SF3">
    <property type="entry name" value="RESPONSE REGULATORY DOMAIN-CONTAINING PROTEIN"/>
    <property type="match status" value="1"/>
</dbReference>
<comment type="caution">
    <text evidence="4">The sequence shown here is derived from an EMBL/GenBank/DDBJ whole genome shotgun (WGS) entry which is preliminary data.</text>
</comment>
<evidence type="ECO:0000259" key="3">
    <source>
        <dbReference type="PROSITE" id="PS50110"/>
    </source>
</evidence>
<evidence type="ECO:0000313" key="4">
    <source>
        <dbReference type="EMBL" id="HHF58321.1"/>
    </source>
</evidence>
<dbReference type="Proteomes" id="UP000886014">
    <property type="component" value="Unassembled WGS sequence"/>
</dbReference>
<feature type="modified residue" description="4-aspartylphosphate" evidence="2">
    <location>
        <position position="52"/>
    </location>
</feature>
<dbReference type="InterPro" id="IPR011006">
    <property type="entry name" value="CheY-like_superfamily"/>
</dbReference>
<gene>
    <name evidence="4" type="ORF">ENL41_02730</name>
</gene>
<accession>A0A7C5I4X9</accession>
<dbReference type="PANTHER" id="PTHR44591">
    <property type="entry name" value="STRESS RESPONSE REGULATOR PROTEIN 1"/>
    <property type="match status" value="1"/>
</dbReference>
<dbReference type="Gene3D" id="3.30.450.40">
    <property type="match status" value="1"/>
</dbReference>
<dbReference type="Pfam" id="PF00072">
    <property type="entry name" value="Response_reg"/>
    <property type="match status" value="1"/>
</dbReference>
<dbReference type="SUPFAM" id="SSF55781">
    <property type="entry name" value="GAF domain-like"/>
    <property type="match status" value="1"/>
</dbReference>
<name>A0A7C5I4X9_UNCW3</name>
<protein>
    <submittedName>
        <fullName evidence="4">Response regulator</fullName>
    </submittedName>
</protein>
<dbReference type="GO" id="GO:0000160">
    <property type="term" value="P:phosphorelay signal transduction system"/>
    <property type="evidence" value="ECO:0007669"/>
    <property type="project" value="InterPro"/>
</dbReference>
<organism evidence="4">
    <name type="scientific">candidate division WOR-3 bacterium</name>
    <dbReference type="NCBI Taxonomy" id="2052148"/>
    <lineage>
        <taxon>Bacteria</taxon>
        <taxon>Bacteria division WOR-3</taxon>
    </lineage>
</organism>
<dbReference type="EMBL" id="DRTV01000194">
    <property type="protein sequence ID" value="HHF58321.1"/>
    <property type="molecule type" value="Genomic_DNA"/>
</dbReference>
<dbReference type="InterPro" id="IPR001789">
    <property type="entry name" value="Sig_transdc_resp-reg_receiver"/>
</dbReference>
<evidence type="ECO:0000256" key="2">
    <source>
        <dbReference type="PROSITE-ProRule" id="PRU00169"/>
    </source>
</evidence>